<evidence type="ECO:0000313" key="2">
    <source>
        <dbReference type="Proteomes" id="UP001056384"/>
    </source>
</evidence>
<protein>
    <submittedName>
        <fullName evidence="1">Fungal transcription factor</fullName>
    </submittedName>
</protein>
<reference evidence="1" key="1">
    <citation type="submission" date="2022-06" db="EMBL/GenBank/DDBJ databases">
        <title>Complete genome sequences of two strains of the flax pathogen Septoria linicola.</title>
        <authorList>
            <person name="Lapalu N."/>
            <person name="Simon A."/>
            <person name="Demenou B."/>
            <person name="Paumier D."/>
            <person name="Guillot M.-P."/>
            <person name="Gout L."/>
            <person name="Valade R."/>
        </authorList>
    </citation>
    <scope>NUCLEOTIDE SEQUENCE</scope>
    <source>
        <strain evidence="1">SE15195</strain>
    </source>
</reference>
<evidence type="ECO:0000313" key="1">
    <source>
        <dbReference type="EMBL" id="USW59240.1"/>
    </source>
</evidence>
<dbReference type="Proteomes" id="UP001056384">
    <property type="component" value="Chromosome 12"/>
</dbReference>
<organism evidence="1 2">
    <name type="scientific">Septoria linicola</name>
    <dbReference type="NCBI Taxonomy" id="215465"/>
    <lineage>
        <taxon>Eukaryota</taxon>
        <taxon>Fungi</taxon>
        <taxon>Dikarya</taxon>
        <taxon>Ascomycota</taxon>
        <taxon>Pezizomycotina</taxon>
        <taxon>Dothideomycetes</taxon>
        <taxon>Dothideomycetidae</taxon>
        <taxon>Mycosphaerellales</taxon>
        <taxon>Mycosphaerellaceae</taxon>
        <taxon>Septoria</taxon>
    </lineage>
</organism>
<keyword evidence="2" id="KW-1185">Reference proteome</keyword>
<accession>A0A9Q9B235</accession>
<dbReference type="OrthoDB" id="3640506at2759"/>
<dbReference type="EMBL" id="CP099429">
    <property type="protein sequence ID" value="USW59240.1"/>
    <property type="molecule type" value="Genomic_DNA"/>
</dbReference>
<proteinExistence type="predicted"/>
<dbReference type="GO" id="GO:0001228">
    <property type="term" value="F:DNA-binding transcription activator activity, RNA polymerase II-specific"/>
    <property type="evidence" value="ECO:0007669"/>
    <property type="project" value="TreeGrafter"/>
</dbReference>
<dbReference type="PANTHER" id="PTHR47784:SF9">
    <property type="entry name" value="ZN(II)2CYS6 TRANSCRIPTION FACTOR (EUROFUNG)"/>
    <property type="match status" value="1"/>
</dbReference>
<dbReference type="InterPro" id="IPR053157">
    <property type="entry name" value="Sterol_Uptake_Regulator"/>
</dbReference>
<dbReference type="AlphaFoldDB" id="A0A9Q9B235"/>
<sequence length="312" mass="35851">MTSNGLLMGAEPIKYHRRVLSLAQDHPYLLHAQLAIAALHLTTSGVKLYEKARLYNLSRTLQEYQKAIAKPIARQDSDPLVMTSMMINMLYFHCDDSSDESEPWLWSKSPQRLSWLSVQQGMGAILSQTRPHHCESGLLSNFHIVPHRVTQGRRLHPSFWTLCNVTHPVGPRGVHPNPYHDILHCLEVLMPLEPGIKSLMKYMHFCGRIYPSFISLVENEDYRALLILSYWFALLIGVGDLWWCKLRAKRDCLAICAYLDLEGNETIRDLLEFPATSCEYARQIQDLEESPVLLPMAVQAHCIDLSPWLDWF</sequence>
<dbReference type="InterPro" id="IPR021858">
    <property type="entry name" value="Fun_TF"/>
</dbReference>
<dbReference type="PANTHER" id="PTHR47784">
    <property type="entry name" value="STEROL UPTAKE CONTROL PROTEIN 2"/>
    <property type="match status" value="1"/>
</dbReference>
<name>A0A9Q9B235_9PEZI</name>
<gene>
    <name evidence="1" type="ORF">Slin15195_G125590</name>
</gene>
<dbReference type="Pfam" id="PF11951">
    <property type="entry name" value="Fungal_trans_2"/>
    <property type="match status" value="1"/>
</dbReference>